<protein>
    <submittedName>
        <fullName evidence="6">Peptidase A1 domain-containing protein</fullName>
    </submittedName>
</protein>
<reference evidence="4 5" key="2">
    <citation type="submission" date="2018-11" db="EMBL/GenBank/DDBJ databases">
        <authorList>
            <consortium name="Pathogen Informatics"/>
        </authorList>
    </citation>
    <scope>NUCLEOTIDE SEQUENCE [LARGE SCALE GENOMIC DNA]</scope>
</reference>
<evidence type="ECO:0000259" key="3">
    <source>
        <dbReference type="PROSITE" id="PS51767"/>
    </source>
</evidence>
<dbReference type="Gene3D" id="2.40.70.10">
    <property type="entry name" value="Acid Proteases"/>
    <property type="match status" value="2"/>
</dbReference>
<dbReference type="Pfam" id="PF00026">
    <property type="entry name" value="Asp"/>
    <property type="match status" value="1"/>
</dbReference>
<organism evidence="6">
    <name type="scientific">Thelazia callipaeda</name>
    <name type="common">Oriental eyeworm</name>
    <name type="synonym">Parasitic nematode</name>
    <dbReference type="NCBI Taxonomy" id="103827"/>
    <lineage>
        <taxon>Eukaryota</taxon>
        <taxon>Metazoa</taxon>
        <taxon>Ecdysozoa</taxon>
        <taxon>Nematoda</taxon>
        <taxon>Chromadorea</taxon>
        <taxon>Rhabditida</taxon>
        <taxon>Spirurina</taxon>
        <taxon>Spiruromorpha</taxon>
        <taxon>Thelazioidea</taxon>
        <taxon>Thelaziidae</taxon>
        <taxon>Thelazia</taxon>
    </lineage>
</organism>
<gene>
    <name evidence="4" type="ORF">TCLT_LOCUS711</name>
</gene>
<evidence type="ECO:0000313" key="5">
    <source>
        <dbReference type="Proteomes" id="UP000276776"/>
    </source>
</evidence>
<evidence type="ECO:0000256" key="1">
    <source>
        <dbReference type="ARBA" id="ARBA00007447"/>
    </source>
</evidence>
<dbReference type="Proteomes" id="UP000276776">
    <property type="component" value="Unassembled WGS sequence"/>
</dbReference>
<dbReference type="STRING" id="103827.A0A0N5CKU6"/>
<dbReference type="InterPro" id="IPR001461">
    <property type="entry name" value="Aspartic_peptidase_A1"/>
</dbReference>
<keyword evidence="5" id="KW-1185">Reference proteome</keyword>
<evidence type="ECO:0000313" key="6">
    <source>
        <dbReference type="WBParaSite" id="TCLT_0000071001-mRNA-1"/>
    </source>
</evidence>
<dbReference type="WBParaSite" id="TCLT_0000071001-mRNA-1">
    <property type="protein sequence ID" value="TCLT_0000071001-mRNA-1"/>
    <property type="gene ID" value="TCLT_0000071001"/>
</dbReference>
<dbReference type="GO" id="GO:0005764">
    <property type="term" value="C:lysosome"/>
    <property type="evidence" value="ECO:0007669"/>
    <property type="project" value="TreeGrafter"/>
</dbReference>
<dbReference type="InterPro" id="IPR034164">
    <property type="entry name" value="Pepsin-like_dom"/>
</dbReference>
<feature type="disulfide bond" evidence="2">
    <location>
        <begin position="259"/>
        <end position="293"/>
    </location>
</feature>
<comment type="similarity">
    <text evidence="1">Belongs to the peptidase A1 family.</text>
</comment>
<feature type="domain" description="Peptidase A1" evidence="3">
    <location>
        <begin position="14"/>
        <end position="331"/>
    </location>
</feature>
<dbReference type="EMBL" id="UYYF01000059">
    <property type="protein sequence ID" value="VDM95782.1"/>
    <property type="molecule type" value="Genomic_DNA"/>
</dbReference>
<dbReference type="GO" id="GO:0004190">
    <property type="term" value="F:aspartic-type endopeptidase activity"/>
    <property type="evidence" value="ECO:0007669"/>
    <property type="project" value="InterPro"/>
</dbReference>
<accession>A0A0N5CKU6</accession>
<name>A0A0N5CKU6_THECL</name>
<dbReference type="PROSITE" id="PS51767">
    <property type="entry name" value="PEPTIDASE_A1"/>
    <property type="match status" value="1"/>
</dbReference>
<dbReference type="OrthoDB" id="293175at2759"/>
<reference evidence="6" key="1">
    <citation type="submission" date="2017-02" db="UniProtKB">
        <authorList>
            <consortium name="WormBaseParasite"/>
        </authorList>
    </citation>
    <scope>IDENTIFICATION</scope>
</reference>
<evidence type="ECO:0000313" key="4">
    <source>
        <dbReference type="EMBL" id="VDM95782.1"/>
    </source>
</evidence>
<sequence length="345" mass="39303">MDLRLYLLTRLTGYALKVTIGNPGKLFTVLLKSGNSVFWVADSDCAYAFCANKQKYIPSQSTTSKGSTSEKTFFFVGSEESVFGINWNDDIIMERMDGRKVKFPNSIFGTPTYVSWFSWREYEKIDGAFGITFPDINNTFNDNPIKEAIRNNIIPAIITVALPPQRSNAFGSLTLGEIDKNLCIEKEQIPEMVSGNRLTFRYLSLSMGIVTFSSSFKTATAYIHTTKAYINVPEELMQDIVQYTNAQMNESTQNYMVNCNELFEPLEITTTHNTYSIQPENFIYKQNRFDKQCVLAIRSEKSAFDRVTLGIPFLNQYCAVMEPNAHRITFLPMTTNFMQRFVNSA</sequence>
<dbReference type="AlphaFoldDB" id="A0A0N5CKU6"/>
<dbReference type="SUPFAM" id="SSF50630">
    <property type="entry name" value="Acid proteases"/>
    <property type="match status" value="1"/>
</dbReference>
<dbReference type="InterPro" id="IPR021109">
    <property type="entry name" value="Peptidase_aspartic_dom_sf"/>
</dbReference>
<dbReference type="PANTHER" id="PTHR47966:SF45">
    <property type="entry name" value="PEPTIDASE A1 DOMAIN-CONTAINING PROTEIN"/>
    <property type="match status" value="1"/>
</dbReference>
<proteinExistence type="inferred from homology"/>
<dbReference type="CDD" id="cd05471">
    <property type="entry name" value="pepsin_like"/>
    <property type="match status" value="1"/>
</dbReference>
<keyword evidence="2" id="KW-1015">Disulfide bond</keyword>
<dbReference type="InterPro" id="IPR033121">
    <property type="entry name" value="PEPTIDASE_A1"/>
</dbReference>
<dbReference type="GO" id="GO:0006508">
    <property type="term" value="P:proteolysis"/>
    <property type="evidence" value="ECO:0007669"/>
    <property type="project" value="InterPro"/>
</dbReference>
<feature type="disulfide bond" evidence="2">
    <location>
        <begin position="45"/>
        <end position="50"/>
    </location>
</feature>
<evidence type="ECO:0000256" key="2">
    <source>
        <dbReference type="PIRSR" id="PIRSR601461-2"/>
    </source>
</evidence>
<dbReference type="PANTHER" id="PTHR47966">
    <property type="entry name" value="BETA-SITE APP-CLEAVING ENZYME, ISOFORM A-RELATED"/>
    <property type="match status" value="1"/>
</dbReference>